<accession>A0A9D1X591</accession>
<feature type="domain" description="ANTAR" evidence="1">
    <location>
        <begin position="116"/>
        <end position="177"/>
    </location>
</feature>
<proteinExistence type="predicted"/>
<dbReference type="EMBL" id="DXEQ01000272">
    <property type="protein sequence ID" value="HIX73149.1"/>
    <property type="molecule type" value="Genomic_DNA"/>
</dbReference>
<dbReference type="InterPro" id="IPR011006">
    <property type="entry name" value="CheY-like_superfamily"/>
</dbReference>
<dbReference type="Gene3D" id="1.10.10.10">
    <property type="entry name" value="Winged helix-like DNA-binding domain superfamily/Winged helix DNA-binding domain"/>
    <property type="match status" value="1"/>
</dbReference>
<gene>
    <name evidence="2" type="ORF">H9849_09030</name>
</gene>
<dbReference type="GO" id="GO:0003723">
    <property type="term" value="F:RNA binding"/>
    <property type="evidence" value="ECO:0007669"/>
    <property type="project" value="InterPro"/>
</dbReference>
<dbReference type="SMART" id="SM01012">
    <property type="entry name" value="ANTAR"/>
    <property type="match status" value="1"/>
</dbReference>
<dbReference type="InterPro" id="IPR036388">
    <property type="entry name" value="WH-like_DNA-bd_sf"/>
</dbReference>
<dbReference type="AlphaFoldDB" id="A0A9D1X591"/>
<evidence type="ECO:0000313" key="2">
    <source>
        <dbReference type="EMBL" id="HIX73149.1"/>
    </source>
</evidence>
<dbReference type="SUPFAM" id="SSF52172">
    <property type="entry name" value="CheY-like"/>
    <property type="match status" value="1"/>
</dbReference>
<sequence length="180" mass="20576">MINIIVVFPKKEVALKIKNILVKNGYDVAAVCLTGARAMEAVERLEAGVIVSGIRFVDMVYHELREYLPDYFEMVVVARREQWQGYGDDDVNWLPLPMKGFDLVDLVAELQGEIARRIKKDRTKPKTRTAAEQKIISQAKELLMEKNGCTEEEAHRYLQKQSMDSGTNLVETAHMVLDMF</sequence>
<dbReference type="PROSITE" id="PS50921">
    <property type="entry name" value="ANTAR"/>
    <property type="match status" value="1"/>
</dbReference>
<dbReference type="InterPro" id="IPR005561">
    <property type="entry name" value="ANTAR"/>
</dbReference>
<reference evidence="2" key="2">
    <citation type="submission" date="2021-04" db="EMBL/GenBank/DDBJ databases">
        <authorList>
            <person name="Gilroy R."/>
        </authorList>
    </citation>
    <scope>NUCLEOTIDE SEQUENCE</scope>
    <source>
        <strain evidence="2">ChiSxjej3B15-1167</strain>
    </source>
</reference>
<organism evidence="2 3">
    <name type="scientific">Candidatus Anaerobutyricum stercoripullorum</name>
    <dbReference type="NCBI Taxonomy" id="2838456"/>
    <lineage>
        <taxon>Bacteria</taxon>
        <taxon>Bacillati</taxon>
        <taxon>Bacillota</taxon>
        <taxon>Clostridia</taxon>
        <taxon>Lachnospirales</taxon>
        <taxon>Lachnospiraceae</taxon>
        <taxon>Anaerobutyricum</taxon>
    </lineage>
</organism>
<evidence type="ECO:0000259" key="1">
    <source>
        <dbReference type="PROSITE" id="PS50921"/>
    </source>
</evidence>
<protein>
    <submittedName>
        <fullName evidence="2">ANTAR domain-containing protein</fullName>
    </submittedName>
</protein>
<name>A0A9D1X591_9FIRM</name>
<evidence type="ECO:0000313" key="3">
    <source>
        <dbReference type="Proteomes" id="UP000886805"/>
    </source>
</evidence>
<dbReference type="Proteomes" id="UP000886805">
    <property type="component" value="Unassembled WGS sequence"/>
</dbReference>
<comment type="caution">
    <text evidence="2">The sequence shown here is derived from an EMBL/GenBank/DDBJ whole genome shotgun (WGS) entry which is preliminary data.</text>
</comment>
<reference evidence="2" key="1">
    <citation type="journal article" date="2021" name="PeerJ">
        <title>Extensive microbial diversity within the chicken gut microbiome revealed by metagenomics and culture.</title>
        <authorList>
            <person name="Gilroy R."/>
            <person name="Ravi A."/>
            <person name="Getino M."/>
            <person name="Pursley I."/>
            <person name="Horton D.L."/>
            <person name="Alikhan N.F."/>
            <person name="Baker D."/>
            <person name="Gharbi K."/>
            <person name="Hall N."/>
            <person name="Watson M."/>
            <person name="Adriaenssens E.M."/>
            <person name="Foster-Nyarko E."/>
            <person name="Jarju S."/>
            <person name="Secka A."/>
            <person name="Antonio M."/>
            <person name="Oren A."/>
            <person name="Chaudhuri R.R."/>
            <person name="La Ragione R."/>
            <person name="Hildebrand F."/>
            <person name="Pallen M.J."/>
        </authorList>
    </citation>
    <scope>NUCLEOTIDE SEQUENCE</scope>
    <source>
        <strain evidence="2">ChiSxjej3B15-1167</strain>
    </source>
</reference>
<dbReference type="Pfam" id="PF03861">
    <property type="entry name" value="ANTAR"/>
    <property type="match status" value="1"/>
</dbReference>